<dbReference type="GO" id="GO:0032511">
    <property type="term" value="P:late endosome to vacuole transport via multivesicular body sorting pathway"/>
    <property type="evidence" value="ECO:0007669"/>
    <property type="project" value="TreeGrafter"/>
</dbReference>
<dbReference type="KEGG" id="cvn:111132818"/>
<comment type="similarity">
    <text evidence="3">Belongs to the SNF7 family.</text>
</comment>
<evidence type="ECO:0000256" key="9">
    <source>
        <dbReference type="ARBA" id="ARBA00041077"/>
    </source>
</evidence>
<gene>
    <name evidence="15" type="primary">LOC111132818</name>
</gene>
<dbReference type="Pfam" id="PF03357">
    <property type="entry name" value="Snf7"/>
    <property type="match status" value="1"/>
</dbReference>
<evidence type="ECO:0000256" key="5">
    <source>
        <dbReference type="ARBA" id="ARBA00022490"/>
    </source>
</evidence>
<feature type="domain" description="CHMP7 winged helix" evidence="13">
    <location>
        <begin position="150"/>
        <end position="215"/>
    </location>
</feature>
<keyword evidence="6" id="KW-0653">Protein transport</keyword>
<keyword evidence="8" id="KW-0539">Nucleus</keyword>
<evidence type="ECO:0000259" key="13">
    <source>
        <dbReference type="Pfam" id="PF25239"/>
    </source>
</evidence>
<evidence type="ECO:0000313" key="14">
    <source>
        <dbReference type="Proteomes" id="UP000694844"/>
    </source>
</evidence>
<keyword evidence="7 11" id="KW-0175">Coiled coil</keyword>
<dbReference type="Gene3D" id="6.10.140.1230">
    <property type="match status" value="1"/>
</dbReference>
<organism evidence="14 15">
    <name type="scientific">Crassostrea virginica</name>
    <name type="common">Eastern oyster</name>
    <dbReference type="NCBI Taxonomy" id="6565"/>
    <lineage>
        <taxon>Eukaryota</taxon>
        <taxon>Metazoa</taxon>
        <taxon>Spiralia</taxon>
        <taxon>Lophotrochozoa</taxon>
        <taxon>Mollusca</taxon>
        <taxon>Bivalvia</taxon>
        <taxon>Autobranchia</taxon>
        <taxon>Pteriomorphia</taxon>
        <taxon>Ostreida</taxon>
        <taxon>Ostreoidea</taxon>
        <taxon>Ostreidae</taxon>
        <taxon>Crassostrea</taxon>
    </lineage>
</organism>
<evidence type="ECO:0000256" key="1">
    <source>
        <dbReference type="ARBA" id="ARBA00004259"/>
    </source>
</evidence>
<dbReference type="AlphaFoldDB" id="A0A8B8EA59"/>
<evidence type="ECO:0000256" key="3">
    <source>
        <dbReference type="ARBA" id="ARBA00006190"/>
    </source>
</evidence>
<comment type="subcellular location">
    <subcellularLocation>
        <location evidence="2">Cytoplasm</location>
    </subcellularLocation>
    <subcellularLocation>
        <location evidence="1">Nucleus envelope</location>
    </subcellularLocation>
</comment>
<evidence type="ECO:0000256" key="10">
    <source>
        <dbReference type="ARBA" id="ARBA00041629"/>
    </source>
</evidence>
<sequence length="449" mass="51497">MDRLKPNVWEDDTRMNVLFSPFREKSLNPTSWTQKMKFWIQIIEDEHKLTNKCILERKYLPQMFSRKGKLPCCLDTVLSEMLSLGKIRKLQDSDILQAPSEGSGKGWLTWGYDTLVKSPISWGWKTLVKEGADEDNTKYILESCLNDQCSKVLQRVQCQMYCDIINSVIEYSEAYTQCGDLCSSELEFKVVIQQIIKEKKAVISSDQDIIIIKFCSQNDDTVKKISEEDLKIYRIKKTSAMLMDKVEKLSAVSERLKTEALHYKNKNMKQNALRTFRQYKRIQERISKLTNSIDLLDDILHRISHAASEEMIVKAIESGSQALKSINERNDLDKVSDIMDDLSQTIQDQEEIQNELSRLDQEDEESLEASLESLLLEDKKPALDDHPADGRGEQTPTADELSELLLGLKLPDVPDSSPQKDSKKDASQDAIFIPDIFPSEKVKRSKEAV</sequence>
<dbReference type="InterPro" id="IPR057471">
    <property type="entry name" value="CHMP7_WHD"/>
</dbReference>
<evidence type="ECO:0000256" key="7">
    <source>
        <dbReference type="ARBA" id="ARBA00023054"/>
    </source>
</evidence>
<keyword evidence="5" id="KW-0963">Cytoplasm</keyword>
<keyword evidence="4" id="KW-0813">Transport</keyword>
<evidence type="ECO:0000256" key="8">
    <source>
        <dbReference type="ARBA" id="ARBA00023242"/>
    </source>
</evidence>
<protein>
    <recommendedName>
        <fullName evidence="9">Charged multivesicular body protein 7</fullName>
    </recommendedName>
    <alternativeName>
        <fullName evidence="10">Chromatin-modifying protein 7</fullName>
    </alternativeName>
</protein>
<dbReference type="GeneID" id="111132818"/>
<name>A0A8B8EA59_CRAVI</name>
<evidence type="ECO:0000313" key="15">
    <source>
        <dbReference type="RefSeq" id="XP_022336371.1"/>
    </source>
</evidence>
<evidence type="ECO:0000256" key="6">
    <source>
        <dbReference type="ARBA" id="ARBA00022927"/>
    </source>
</evidence>
<dbReference type="RefSeq" id="XP_022336371.1">
    <property type="nucleotide sequence ID" value="XM_022480663.1"/>
</dbReference>
<feature type="region of interest" description="Disordered" evidence="12">
    <location>
        <begin position="377"/>
        <end position="431"/>
    </location>
</feature>
<dbReference type="GO" id="GO:0015031">
    <property type="term" value="P:protein transport"/>
    <property type="evidence" value="ECO:0007669"/>
    <property type="project" value="UniProtKB-KW"/>
</dbReference>
<dbReference type="GO" id="GO:0006900">
    <property type="term" value="P:vesicle budding from membrane"/>
    <property type="evidence" value="ECO:0007669"/>
    <property type="project" value="TreeGrafter"/>
</dbReference>
<keyword evidence="14" id="KW-1185">Reference proteome</keyword>
<dbReference type="Pfam" id="PF25239">
    <property type="entry name" value="WHD_CHMP7"/>
    <property type="match status" value="1"/>
</dbReference>
<feature type="coiled-coil region" evidence="11">
    <location>
        <begin position="332"/>
        <end position="362"/>
    </location>
</feature>
<feature type="compositionally biased region" description="Basic and acidic residues" evidence="12">
    <location>
        <begin position="418"/>
        <end position="427"/>
    </location>
</feature>
<dbReference type="GO" id="GO:0009898">
    <property type="term" value="C:cytoplasmic side of plasma membrane"/>
    <property type="evidence" value="ECO:0007669"/>
    <property type="project" value="TreeGrafter"/>
</dbReference>
<dbReference type="Proteomes" id="UP000694844">
    <property type="component" value="Chromosome 5"/>
</dbReference>
<dbReference type="InterPro" id="IPR005024">
    <property type="entry name" value="Snf7_fam"/>
</dbReference>
<evidence type="ECO:0000256" key="4">
    <source>
        <dbReference type="ARBA" id="ARBA00022448"/>
    </source>
</evidence>
<dbReference type="PANTHER" id="PTHR22761:SF21">
    <property type="entry name" value="CHARGED MULTIVESICULAR BODY PROTEIN 7"/>
    <property type="match status" value="1"/>
</dbReference>
<dbReference type="GO" id="GO:0005635">
    <property type="term" value="C:nuclear envelope"/>
    <property type="evidence" value="ECO:0007669"/>
    <property type="project" value="UniProtKB-SubCell"/>
</dbReference>
<feature type="compositionally biased region" description="Basic and acidic residues" evidence="12">
    <location>
        <begin position="377"/>
        <end position="392"/>
    </location>
</feature>
<dbReference type="OrthoDB" id="10250120at2759"/>
<accession>A0A8B8EA59</accession>
<dbReference type="GO" id="GO:0000815">
    <property type="term" value="C:ESCRT III complex"/>
    <property type="evidence" value="ECO:0007669"/>
    <property type="project" value="TreeGrafter"/>
</dbReference>
<proteinExistence type="inferred from homology"/>
<dbReference type="Pfam" id="PF25880">
    <property type="entry name" value="WHD_CHMP7_1st"/>
    <property type="match status" value="1"/>
</dbReference>
<reference evidence="15" key="1">
    <citation type="submission" date="2025-08" db="UniProtKB">
        <authorList>
            <consortium name="RefSeq"/>
        </authorList>
    </citation>
    <scope>IDENTIFICATION</scope>
    <source>
        <tissue evidence="15">Whole sample</tissue>
    </source>
</reference>
<evidence type="ECO:0000256" key="12">
    <source>
        <dbReference type="SAM" id="MobiDB-lite"/>
    </source>
</evidence>
<dbReference type="PANTHER" id="PTHR22761">
    <property type="entry name" value="CHARGED MULTIVESICULAR BODY PROTEIN"/>
    <property type="match status" value="1"/>
</dbReference>
<dbReference type="GO" id="GO:0005771">
    <property type="term" value="C:multivesicular body"/>
    <property type="evidence" value="ECO:0007669"/>
    <property type="project" value="TreeGrafter"/>
</dbReference>
<evidence type="ECO:0000256" key="2">
    <source>
        <dbReference type="ARBA" id="ARBA00004496"/>
    </source>
</evidence>
<evidence type="ECO:0000256" key="11">
    <source>
        <dbReference type="SAM" id="Coils"/>
    </source>
</evidence>